<accession>A0ABM8DFD0</accession>
<sequence length="325" mass="37480">MNAATARTTAPQWNAEVAAADAARYARCIEVSRRVRWEIDRDVIRGRDFDFDRTFLPAGLSLVDRMDFLDADERRFFSQVQGRTYAWMFGLCERFIGAKMLQTSGLHWLGDQHALEALVRFSYEEIKHQELFRRLEALLEARMPDGHAKMAQANAVAQFVLARRNWAVLALVFMIELFVQRHYEESIAPTQELCPLWKDVFLFHFREECQHSVLDEIEWRAENARIDHVEREAAMDDLVALLGAVDDILRAQADADAAYFVAACGRPFGMRQQLLVLDVLRRAYRWQYIASGARHPRFVQVLAELATPAQRMRFDASLASIVPDD</sequence>
<gene>
    <name evidence="1" type="ORF">LA521A_25170</name>
</gene>
<organism evidence="1 2">
    <name type="scientific">Lysobacter auxotrophicus</name>
    <dbReference type="NCBI Taxonomy" id="2992573"/>
    <lineage>
        <taxon>Bacteria</taxon>
        <taxon>Pseudomonadati</taxon>
        <taxon>Pseudomonadota</taxon>
        <taxon>Gammaproteobacteria</taxon>
        <taxon>Lysobacterales</taxon>
        <taxon>Lysobacteraceae</taxon>
        <taxon>Lysobacter</taxon>
    </lineage>
</organism>
<dbReference type="EMBL" id="AP027041">
    <property type="protein sequence ID" value="BDU17316.1"/>
    <property type="molecule type" value="Genomic_DNA"/>
</dbReference>
<keyword evidence="2" id="KW-1185">Reference proteome</keyword>
<evidence type="ECO:0000313" key="2">
    <source>
        <dbReference type="Proteomes" id="UP001317822"/>
    </source>
</evidence>
<dbReference type="Proteomes" id="UP001317822">
    <property type="component" value="Chromosome"/>
</dbReference>
<reference evidence="1 2" key="1">
    <citation type="journal article" date="2023" name="Int. J. Syst. Evol. Microbiol.">
        <title>Physiological and genomic analyses of cobalamin (vitamin B12)-auxotrophy of Lysobacter auxotrophicus sp. nov., a methionine-auxotrophic chitinolytic bacterium isolated from chitin-treated soil.</title>
        <authorList>
            <person name="Saito A."/>
            <person name="Dohra H."/>
            <person name="Hamada M."/>
            <person name="Moriuchi R."/>
            <person name="Kotsuchibashi Y."/>
            <person name="Mori K."/>
        </authorList>
    </citation>
    <scope>NUCLEOTIDE SEQUENCE [LARGE SCALE GENOMIC DNA]</scope>
    <source>
        <strain evidence="1 2">5-21a</strain>
    </source>
</reference>
<protein>
    <submittedName>
        <fullName evidence="1">Diiron oxygenase</fullName>
    </submittedName>
</protein>
<dbReference type="RefSeq" id="WP_281779258.1">
    <property type="nucleotide sequence ID" value="NZ_AP027041.1"/>
</dbReference>
<evidence type="ECO:0000313" key="1">
    <source>
        <dbReference type="EMBL" id="BDU17316.1"/>
    </source>
</evidence>
<proteinExistence type="predicted"/>
<name>A0ABM8DFD0_9GAMM</name>